<gene>
    <name evidence="2" type="ORF">MFLAVUS_002671</name>
</gene>
<dbReference type="Proteomes" id="UP001473302">
    <property type="component" value="Unassembled WGS sequence"/>
</dbReference>
<dbReference type="PANTHER" id="PTHR11803">
    <property type="entry name" value="2-IMINOBUTANOATE/2-IMINOPROPANOATE DEAMINASE RIDA"/>
    <property type="match status" value="1"/>
</dbReference>
<dbReference type="Pfam" id="PF01042">
    <property type="entry name" value="Ribonuc_L-PSP"/>
    <property type="match status" value="1"/>
</dbReference>
<comment type="caution">
    <text evidence="2">The sequence shown here is derived from an EMBL/GenBank/DDBJ whole genome shotgun (WGS) entry which is preliminary data.</text>
</comment>
<dbReference type="Gene3D" id="3.30.1330.40">
    <property type="entry name" value="RutC-like"/>
    <property type="match status" value="1"/>
</dbReference>
<dbReference type="SUPFAM" id="SSF55298">
    <property type="entry name" value="YjgF-like"/>
    <property type="match status" value="1"/>
</dbReference>
<dbReference type="NCBIfam" id="TIGR00004">
    <property type="entry name" value="Rid family detoxifying hydrolase"/>
    <property type="match status" value="1"/>
</dbReference>
<evidence type="ECO:0000313" key="3">
    <source>
        <dbReference type="Proteomes" id="UP001473302"/>
    </source>
</evidence>
<evidence type="ECO:0000256" key="1">
    <source>
        <dbReference type="ARBA" id="ARBA00010552"/>
    </source>
</evidence>
<protein>
    <submittedName>
        <fullName evidence="2">Uncharacterized protein</fullName>
    </submittedName>
</protein>
<comment type="similarity">
    <text evidence="1">Belongs to the RutC family.</text>
</comment>
<dbReference type="CDD" id="cd00448">
    <property type="entry name" value="YjgF_YER057c_UK114_family"/>
    <property type="match status" value="1"/>
</dbReference>
<dbReference type="InterPro" id="IPR035959">
    <property type="entry name" value="RutC-like_sf"/>
</dbReference>
<organism evidence="2 3">
    <name type="scientific">Mucor flavus</name>
    <dbReference type="NCBI Taxonomy" id="439312"/>
    <lineage>
        <taxon>Eukaryota</taxon>
        <taxon>Fungi</taxon>
        <taxon>Fungi incertae sedis</taxon>
        <taxon>Mucoromycota</taxon>
        <taxon>Mucoromycotina</taxon>
        <taxon>Mucoromycetes</taxon>
        <taxon>Mucorales</taxon>
        <taxon>Mucorineae</taxon>
        <taxon>Mucoraceae</taxon>
        <taxon>Mucor</taxon>
    </lineage>
</organism>
<proteinExistence type="inferred from homology"/>
<sequence>MSLARVHTDSAPAALGPYSQAVKANGLVYTSGQIPILATNGEIVEGGIQEQTKQVLINLTEVLKAAGSDLDKVLKTTVFLKDMNDFVAMNEVYATFFSTHQPARSTVQVARLPKDVSVEIECVALTN</sequence>
<dbReference type="InterPro" id="IPR019897">
    <property type="entry name" value="RidA_CS"/>
</dbReference>
<keyword evidence="3" id="KW-1185">Reference proteome</keyword>
<dbReference type="EMBL" id="BAABUK010000004">
    <property type="protein sequence ID" value="GAA5809266.1"/>
    <property type="molecule type" value="Genomic_DNA"/>
</dbReference>
<evidence type="ECO:0000313" key="2">
    <source>
        <dbReference type="EMBL" id="GAA5809266.1"/>
    </source>
</evidence>
<dbReference type="InterPro" id="IPR006175">
    <property type="entry name" value="YjgF/YER057c/UK114"/>
</dbReference>
<dbReference type="PANTHER" id="PTHR11803:SF58">
    <property type="entry name" value="PROTEIN HMF1-RELATED"/>
    <property type="match status" value="1"/>
</dbReference>
<reference evidence="2 3" key="1">
    <citation type="submission" date="2024-04" db="EMBL/GenBank/DDBJ databases">
        <title>genome sequences of Mucor flavus KT1a and Helicostylum pulchrum KT1b strains isolated from the surface of a dry-aged beef.</title>
        <authorList>
            <person name="Toyotome T."/>
            <person name="Hosono M."/>
            <person name="Torimaru M."/>
            <person name="Fukuda K."/>
            <person name="Mikami N."/>
        </authorList>
    </citation>
    <scope>NUCLEOTIDE SEQUENCE [LARGE SCALE GENOMIC DNA]</scope>
    <source>
        <strain evidence="2 3">KT1a</strain>
    </source>
</reference>
<accession>A0ABP9YQY9</accession>
<dbReference type="PROSITE" id="PS01094">
    <property type="entry name" value="UPF0076"/>
    <property type="match status" value="1"/>
</dbReference>
<dbReference type="InterPro" id="IPR006056">
    <property type="entry name" value="RidA"/>
</dbReference>
<name>A0ABP9YQY9_9FUNG</name>